<evidence type="ECO:0000256" key="4">
    <source>
        <dbReference type="ARBA" id="ARBA00022989"/>
    </source>
</evidence>
<evidence type="ECO:0000313" key="9">
    <source>
        <dbReference type="EMBL" id="MFC5707794.1"/>
    </source>
</evidence>
<evidence type="ECO:0000256" key="3">
    <source>
        <dbReference type="ARBA" id="ARBA00022692"/>
    </source>
</evidence>
<keyword evidence="4 6" id="KW-1133">Transmembrane helix</keyword>
<comment type="caution">
    <text evidence="9">The sequence shown here is derived from an EMBL/GenBank/DDBJ whole genome shotgun (WGS) entry which is preliminary data.</text>
</comment>
<organism evidence="9 10">
    <name type="scientific">Aeromonas eucrenophila</name>
    <dbReference type="NCBI Taxonomy" id="649"/>
    <lineage>
        <taxon>Bacteria</taxon>
        <taxon>Pseudomonadati</taxon>
        <taxon>Pseudomonadota</taxon>
        <taxon>Gammaproteobacteria</taxon>
        <taxon>Aeromonadales</taxon>
        <taxon>Aeromonadaceae</taxon>
        <taxon>Aeromonas</taxon>
    </lineage>
</organism>
<evidence type="ECO:0000259" key="7">
    <source>
        <dbReference type="Pfam" id="PF02706"/>
    </source>
</evidence>
<dbReference type="Proteomes" id="UP001596132">
    <property type="component" value="Unassembled WGS sequence"/>
</dbReference>
<name>A0ABW0YDJ4_9GAMM</name>
<feature type="transmembrane region" description="Helical" evidence="6">
    <location>
        <begin position="60"/>
        <end position="78"/>
    </location>
</feature>
<evidence type="ECO:0000256" key="6">
    <source>
        <dbReference type="SAM" id="Phobius"/>
    </source>
</evidence>
<dbReference type="Pfam" id="PF02706">
    <property type="entry name" value="Wzz"/>
    <property type="match status" value="1"/>
</dbReference>
<keyword evidence="3 6" id="KW-0812">Transmembrane</keyword>
<dbReference type="PANTHER" id="PTHR32309">
    <property type="entry name" value="TYROSINE-PROTEIN KINASE"/>
    <property type="match status" value="1"/>
</dbReference>
<dbReference type="SUPFAM" id="SSF160355">
    <property type="entry name" value="Bacterial polysaccharide co-polymerase-like"/>
    <property type="match status" value="1"/>
</dbReference>
<dbReference type="Gene3D" id="3.30.1890.10">
    <property type="entry name" value="FepE-like"/>
    <property type="match status" value="1"/>
</dbReference>
<reference evidence="10" key="1">
    <citation type="journal article" date="2019" name="Int. J. Syst. Evol. Microbiol.">
        <title>The Global Catalogue of Microorganisms (GCM) 10K type strain sequencing project: providing services to taxonomists for standard genome sequencing and annotation.</title>
        <authorList>
            <consortium name="The Broad Institute Genomics Platform"/>
            <consortium name="The Broad Institute Genome Sequencing Center for Infectious Disease"/>
            <person name="Wu L."/>
            <person name="Ma J."/>
        </authorList>
    </citation>
    <scope>NUCLEOTIDE SEQUENCE [LARGE SCALE GENOMIC DNA]</scope>
    <source>
        <strain evidence="10">KCTC 15012</strain>
    </source>
</reference>
<evidence type="ECO:0000256" key="1">
    <source>
        <dbReference type="ARBA" id="ARBA00004651"/>
    </source>
</evidence>
<protein>
    <submittedName>
        <fullName evidence="9">LPS O-antigen chain length determinant protein WzzB</fullName>
    </submittedName>
</protein>
<dbReference type="InterPro" id="IPR050445">
    <property type="entry name" value="Bact_polysacc_biosynth/exp"/>
</dbReference>
<feature type="domain" description="Tyrosine-protein kinase G-rich" evidence="8">
    <location>
        <begin position="332"/>
        <end position="369"/>
    </location>
</feature>
<sequence length="398" mass="45747">MKIGLKCSIKDYLRQFVTDKTMDNTVNRGVNKGMNHQFIDKKDDEIDLSELIILLWKKKIRIFLAAFICGCIGLLYAIQAPEQWTASAVIYQPKPRDTLQLDQLRNALNIQGLSGTKNNDSLYKDFFLEFNSYNNINDYLKATIQFKEYVAEHNLSELAQQRLLRTWSAWMKNELEDKKGEQPGIRLSFSFYKRDDALSMLTGYINYVVELLSQEFIEDLENNKKSKINTLNLRMKLMTEDAKRKLAREIEGVEYSMSIANAAGVNKPLENFSYGDRFPITLGEDALVRKLAILKSLKIEEYMPEIAELGVQLARLDQIKIGDLKLSPFSYLDTPSQPLRRDKPKRPLIVILATMLGGMFGIVMVLIQHALTQAKNKKIEQNYDYPPQLVNARSYTSS</sequence>
<dbReference type="RefSeq" id="WP_082041556.1">
    <property type="nucleotide sequence ID" value="NZ_CDDF01000011.1"/>
</dbReference>
<proteinExistence type="predicted"/>
<feature type="transmembrane region" description="Helical" evidence="6">
    <location>
        <begin position="348"/>
        <end position="367"/>
    </location>
</feature>
<keyword evidence="10" id="KW-1185">Reference proteome</keyword>
<dbReference type="PANTHER" id="PTHR32309:SF13">
    <property type="entry name" value="FERRIC ENTEROBACTIN TRANSPORT PROTEIN FEPE"/>
    <property type="match status" value="1"/>
</dbReference>
<gene>
    <name evidence="9" type="ORF">ACFPVW_17405</name>
</gene>
<keyword evidence="5 6" id="KW-0472">Membrane</keyword>
<evidence type="ECO:0000256" key="2">
    <source>
        <dbReference type="ARBA" id="ARBA00022475"/>
    </source>
</evidence>
<dbReference type="EMBL" id="JBHSPP010000017">
    <property type="protein sequence ID" value="MFC5707794.1"/>
    <property type="molecule type" value="Genomic_DNA"/>
</dbReference>
<dbReference type="Pfam" id="PF13807">
    <property type="entry name" value="GNVR"/>
    <property type="match status" value="1"/>
</dbReference>
<evidence type="ECO:0000256" key="5">
    <source>
        <dbReference type="ARBA" id="ARBA00023136"/>
    </source>
</evidence>
<comment type="subcellular location">
    <subcellularLocation>
        <location evidence="1">Cell membrane</location>
        <topology evidence="1">Multi-pass membrane protein</topology>
    </subcellularLocation>
</comment>
<feature type="domain" description="Polysaccharide chain length determinant N-terminal" evidence="7">
    <location>
        <begin position="44"/>
        <end position="121"/>
    </location>
</feature>
<dbReference type="InterPro" id="IPR003856">
    <property type="entry name" value="LPS_length_determ_N"/>
</dbReference>
<evidence type="ECO:0000259" key="8">
    <source>
        <dbReference type="Pfam" id="PF13807"/>
    </source>
</evidence>
<dbReference type="InterPro" id="IPR032807">
    <property type="entry name" value="GNVR"/>
</dbReference>
<accession>A0ABW0YDJ4</accession>
<keyword evidence="2" id="KW-1003">Cell membrane</keyword>
<evidence type="ECO:0000313" key="10">
    <source>
        <dbReference type="Proteomes" id="UP001596132"/>
    </source>
</evidence>